<name>A0AAW2S1T6_SESRA</name>
<evidence type="ECO:0000313" key="3">
    <source>
        <dbReference type="EMBL" id="KAL0386070.1"/>
    </source>
</evidence>
<protein>
    <recommendedName>
        <fullName evidence="2">Transposase MuDR plant domain-containing protein</fullName>
    </recommendedName>
</protein>
<evidence type="ECO:0000256" key="1">
    <source>
        <dbReference type="SAM" id="MobiDB-lite"/>
    </source>
</evidence>
<feature type="compositionally biased region" description="Acidic residues" evidence="1">
    <location>
        <begin position="111"/>
        <end position="140"/>
    </location>
</feature>
<reference evidence="3" key="1">
    <citation type="submission" date="2020-06" db="EMBL/GenBank/DDBJ databases">
        <authorList>
            <person name="Li T."/>
            <person name="Hu X."/>
            <person name="Zhang T."/>
            <person name="Song X."/>
            <person name="Zhang H."/>
            <person name="Dai N."/>
            <person name="Sheng W."/>
            <person name="Hou X."/>
            <person name="Wei L."/>
        </authorList>
    </citation>
    <scope>NUCLEOTIDE SEQUENCE</scope>
    <source>
        <strain evidence="3">G02</strain>
        <tissue evidence="3">Leaf</tissue>
    </source>
</reference>
<dbReference type="EMBL" id="JACGWJ010000012">
    <property type="protein sequence ID" value="KAL0386070.1"/>
    <property type="molecule type" value="Genomic_DNA"/>
</dbReference>
<feature type="domain" description="Transposase MuDR plant" evidence="2">
    <location>
        <begin position="158"/>
        <end position="220"/>
    </location>
</feature>
<reference evidence="3" key="2">
    <citation type="journal article" date="2024" name="Plant">
        <title>Genomic evolution and insights into agronomic trait innovations of Sesamum species.</title>
        <authorList>
            <person name="Miao H."/>
            <person name="Wang L."/>
            <person name="Qu L."/>
            <person name="Liu H."/>
            <person name="Sun Y."/>
            <person name="Le M."/>
            <person name="Wang Q."/>
            <person name="Wei S."/>
            <person name="Zheng Y."/>
            <person name="Lin W."/>
            <person name="Duan Y."/>
            <person name="Cao H."/>
            <person name="Xiong S."/>
            <person name="Wang X."/>
            <person name="Wei L."/>
            <person name="Li C."/>
            <person name="Ma Q."/>
            <person name="Ju M."/>
            <person name="Zhao R."/>
            <person name="Li G."/>
            <person name="Mu C."/>
            <person name="Tian Q."/>
            <person name="Mei H."/>
            <person name="Zhang T."/>
            <person name="Gao T."/>
            <person name="Zhang H."/>
        </authorList>
    </citation>
    <scope>NUCLEOTIDE SEQUENCE</scope>
    <source>
        <strain evidence="3">G02</strain>
    </source>
</reference>
<dbReference type="AlphaFoldDB" id="A0AAW2S1T6"/>
<organism evidence="3">
    <name type="scientific">Sesamum radiatum</name>
    <name type="common">Black benniseed</name>
    <dbReference type="NCBI Taxonomy" id="300843"/>
    <lineage>
        <taxon>Eukaryota</taxon>
        <taxon>Viridiplantae</taxon>
        <taxon>Streptophyta</taxon>
        <taxon>Embryophyta</taxon>
        <taxon>Tracheophyta</taxon>
        <taxon>Spermatophyta</taxon>
        <taxon>Magnoliopsida</taxon>
        <taxon>eudicotyledons</taxon>
        <taxon>Gunneridae</taxon>
        <taxon>Pentapetalae</taxon>
        <taxon>asterids</taxon>
        <taxon>lamiids</taxon>
        <taxon>Lamiales</taxon>
        <taxon>Pedaliaceae</taxon>
        <taxon>Sesamum</taxon>
    </lineage>
</organism>
<dbReference type="PANTHER" id="PTHR31973">
    <property type="entry name" value="POLYPROTEIN, PUTATIVE-RELATED"/>
    <property type="match status" value="1"/>
</dbReference>
<sequence>MSLRHQVLVDLPDPKYQKYGKGVVVENEDNSEFDDSEWDEVFNIVDSYANDYEQGGVESQNEGEGEEESDRLYESEYEMNVDDDTEQGDQTEHGGLDNVEESGDDSHEGEASDPEEAATESDVEETDDDFDSVAGSDEEDKVPKCVFNPRNKYNPHFEIGMIFSNKVELRDAIHSHAVSTKRSLKIMKNDKRRVYVKCLGDGCQWRLNALKLGGESTFQIREYNSKHKCARSFNVKNVNSKWLSAKYEDAFRTDPKRNVKGFRKDVIKEIRCHVSKNQAYRAKKKALNAIEGKAEDQFECLWDYAAELRSSNPGSTVQLVMNDGGNGTGQRKFSKFYVCFDAFIPMFFAFNQLNPRFNCPVGHE</sequence>
<evidence type="ECO:0000259" key="2">
    <source>
        <dbReference type="Pfam" id="PF03108"/>
    </source>
</evidence>
<accession>A0AAW2S1T6</accession>
<dbReference type="PANTHER" id="PTHR31973:SF187">
    <property type="entry name" value="MUTATOR TRANSPOSASE MUDRA PROTEIN"/>
    <property type="match status" value="1"/>
</dbReference>
<comment type="caution">
    <text evidence="3">The sequence shown here is derived from an EMBL/GenBank/DDBJ whole genome shotgun (WGS) entry which is preliminary data.</text>
</comment>
<dbReference type="Pfam" id="PF03108">
    <property type="entry name" value="DBD_Tnp_Mut"/>
    <property type="match status" value="1"/>
</dbReference>
<feature type="region of interest" description="Disordered" evidence="1">
    <location>
        <begin position="45"/>
        <end position="147"/>
    </location>
</feature>
<proteinExistence type="predicted"/>
<dbReference type="InterPro" id="IPR004332">
    <property type="entry name" value="Transposase_MuDR"/>
</dbReference>
<feature type="compositionally biased region" description="Acidic residues" evidence="1">
    <location>
        <begin position="61"/>
        <end position="89"/>
    </location>
</feature>
<gene>
    <name evidence="3" type="ORF">Sradi_3001300</name>
</gene>